<evidence type="ECO:0000256" key="6">
    <source>
        <dbReference type="ARBA" id="ARBA00022989"/>
    </source>
</evidence>
<dbReference type="EMBL" id="QWIQ01000399">
    <property type="protein sequence ID" value="RMY89414.1"/>
    <property type="molecule type" value="Genomic_DNA"/>
</dbReference>
<dbReference type="Gene3D" id="1.50.10.150">
    <property type="entry name" value="Voltage-dependent anion channel"/>
    <property type="match status" value="1"/>
</dbReference>
<feature type="transmembrane region" description="Helical" evidence="9">
    <location>
        <begin position="203"/>
        <end position="231"/>
    </location>
</feature>
<feature type="compositionally biased region" description="Basic and acidic residues" evidence="8">
    <location>
        <begin position="397"/>
        <end position="415"/>
    </location>
</feature>
<dbReference type="AlphaFoldDB" id="A0A3M7FM60"/>
<organism evidence="10 11">
    <name type="scientific">Hortaea werneckii</name>
    <name type="common">Black yeast</name>
    <name type="synonym">Cladosporium werneckii</name>
    <dbReference type="NCBI Taxonomy" id="91943"/>
    <lineage>
        <taxon>Eukaryota</taxon>
        <taxon>Fungi</taxon>
        <taxon>Dikarya</taxon>
        <taxon>Ascomycota</taxon>
        <taxon>Pezizomycotina</taxon>
        <taxon>Dothideomycetes</taxon>
        <taxon>Dothideomycetidae</taxon>
        <taxon>Mycosphaerellales</taxon>
        <taxon>Teratosphaeriaceae</taxon>
        <taxon>Hortaea</taxon>
    </lineage>
</organism>
<keyword evidence="6 9" id="KW-1133">Transmembrane helix</keyword>
<evidence type="ECO:0000256" key="5">
    <source>
        <dbReference type="ARBA" id="ARBA00022692"/>
    </source>
</evidence>
<keyword evidence="3" id="KW-0813">Transport</keyword>
<evidence type="ECO:0000256" key="2">
    <source>
        <dbReference type="ARBA" id="ARBA00008566"/>
    </source>
</evidence>
<name>A0A3M7FM60_HORWE</name>
<dbReference type="Pfam" id="PF03595">
    <property type="entry name" value="SLAC1"/>
    <property type="match status" value="1"/>
</dbReference>
<gene>
    <name evidence="10" type="ORF">D0862_10213</name>
</gene>
<feature type="transmembrane region" description="Helical" evidence="9">
    <location>
        <begin position="118"/>
        <end position="146"/>
    </location>
</feature>
<proteinExistence type="inferred from homology"/>
<evidence type="ECO:0000256" key="3">
    <source>
        <dbReference type="ARBA" id="ARBA00022448"/>
    </source>
</evidence>
<reference evidence="10 11" key="1">
    <citation type="journal article" date="2018" name="BMC Genomics">
        <title>Genomic evidence for intraspecific hybridization in a clonal and extremely halotolerant yeast.</title>
        <authorList>
            <person name="Gostincar C."/>
            <person name="Stajich J.E."/>
            <person name="Zupancic J."/>
            <person name="Zalar P."/>
            <person name="Gunde-Cimerman N."/>
        </authorList>
    </citation>
    <scope>NUCLEOTIDE SEQUENCE [LARGE SCALE GENOMIC DNA]</scope>
    <source>
        <strain evidence="10 11">EXF-171</strain>
    </source>
</reference>
<accession>A0A3M7FM60</accession>
<evidence type="ECO:0000256" key="8">
    <source>
        <dbReference type="SAM" id="MobiDB-lite"/>
    </source>
</evidence>
<evidence type="ECO:0000313" key="10">
    <source>
        <dbReference type="EMBL" id="RMY89414.1"/>
    </source>
</evidence>
<feature type="transmembrane region" description="Helical" evidence="9">
    <location>
        <begin position="47"/>
        <end position="74"/>
    </location>
</feature>
<dbReference type="GO" id="GO:0000319">
    <property type="term" value="F:sulfite transmembrane transporter activity"/>
    <property type="evidence" value="ECO:0007669"/>
    <property type="project" value="TreeGrafter"/>
</dbReference>
<evidence type="ECO:0000256" key="7">
    <source>
        <dbReference type="ARBA" id="ARBA00023136"/>
    </source>
</evidence>
<protein>
    <submittedName>
        <fullName evidence="10">Uncharacterized protein</fullName>
    </submittedName>
</protein>
<feature type="compositionally biased region" description="Polar residues" evidence="8">
    <location>
        <begin position="433"/>
        <end position="461"/>
    </location>
</feature>
<dbReference type="GO" id="GO:0005886">
    <property type="term" value="C:plasma membrane"/>
    <property type="evidence" value="ECO:0007669"/>
    <property type="project" value="UniProtKB-SubCell"/>
</dbReference>
<evidence type="ECO:0000256" key="1">
    <source>
        <dbReference type="ARBA" id="ARBA00004651"/>
    </source>
</evidence>
<feature type="transmembrane region" description="Helical" evidence="9">
    <location>
        <begin position="86"/>
        <end position="112"/>
    </location>
</feature>
<sequence length="506" mass="54659">MYPQSLVKTCSTNISELSLMGALPIAWFTLVAQVGLTVSNASWGGQAFFIVALVMWWIGTAVMLTISCVVIVVFSKTDIVNATTTLNPAIIIPFVGTTTDALVGGVICQYSGGVNARLAIPIIVSSYMICGLGFFVALLIWAAYFVKLMNSGLPPPHLTPSLIMLVGPAGQTAAALQVLGTAAKTYFGAYDKGTFLQTQAGEMLATLGVMLGLFIIGIGLLFAIFGVYIILETAFRRQHKYTLIWWSTIFPMATVNTSFIEFGNEMDSPTFRTLATIFFLLLLIDYMLNWIFTIRDIWLGKLLNGPRSERPPTELDAFFNDVKDGISGRDTGPVADDDAVEVQGPKAGSAARNTGGSSSTRTSSTHPGKATGKLKKSRISKGASDATSKSSTATHGAHSEDEGDEIRVWRPEDRITTTGNDDEVQPPLHCSSCGATQTFQSTGPATPPNHQNDRVQPQPYSDSVDRPWRIHYTIHDADKPRPTHTSSKDLSCIRGCRGTFANPNDN</sequence>
<feature type="transmembrane region" description="Helical" evidence="9">
    <location>
        <begin position="274"/>
        <end position="292"/>
    </location>
</feature>
<evidence type="ECO:0000256" key="9">
    <source>
        <dbReference type="SAM" id="Phobius"/>
    </source>
</evidence>
<dbReference type="InterPro" id="IPR051629">
    <property type="entry name" value="Sulfite_efflux_TDT"/>
</dbReference>
<dbReference type="PANTHER" id="PTHR31686">
    <property type="match status" value="1"/>
</dbReference>
<comment type="subcellular location">
    <subcellularLocation>
        <location evidence="1">Cell membrane</location>
        <topology evidence="1">Multi-pass membrane protein</topology>
    </subcellularLocation>
</comment>
<keyword evidence="5 9" id="KW-0812">Transmembrane</keyword>
<feature type="compositionally biased region" description="Low complexity" evidence="8">
    <location>
        <begin position="380"/>
        <end position="394"/>
    </location>
</feature>
<evidence type="ECO:0000313" key="11">
    <source>
        <dbReference type="Proteomes" id="UP000281468"/>
    </source>
</evidence>
<feature type="transmembrane region" description="Helical" evidence="9">
    <location>
        <begin position="21"/>
        <end position="41"/>
    </location>
</feature>
<comment type="similarity">
    <text evidence="2">Belongs to the tellurite-resistance/dicarboxylate transporter (TDT) family.</text>
</comment>
<comment type="caution">
    <text evidence="10">The sequence shown here is derived from an EMBL/GenBank/DDBJ whole genome shotgun (WGS) entry which is preliminary data.</text>
</comment>
<keyword evidence="7 9" id="KW-0472">Membrane</keyword>
<dbReference type="InterPro" id="IPR004695">
    <property type="entry name" value="SLAC1/Mae1/Ssu1/TehA"/>
</dbReference>
<keyword evidence="4" id="KW-1003">Cell membrane</keyword>
<feature type="region of interest" description="Disordered" evidence="8">
    <location>
        <begin position="330"/>
        <end position="465"/>
    </location>
</feature>
<feature type="transmembrane region" description="Helical" evidence="9">
    <location>
        <begin position="243"/>
        <end position="262"/>
    </location>
</feature>
<dbReference type="PANTHER" id="PTHR31686:SF3">
    <property type="entry name" value="ACID TRANSPORT PROTEIN, PUTATIVE (AFU_ORTHOLOGUE AFUA_4G09410)-RELATED"/>
    <property type="match status" value="1"/>
</dbReference>
<feature type="compositionally biased region" description="Low complexity" evidence="8">
    <location>
        <begin position="354"/>
        <end position="365"/>
    </location>
</feature>
<dbReference type="InterPro" id="IPR038665">
    <property type="entry name" value="Voltage-dep_anion_channel_sf"/>
</dbReference>
<evidence type="ECO:0000256" key="4">
    <source>
        <dbReference type="ARBA" id="ARBA00022475"/>
    </source>
</evidence>
<dbReference type="Proteomes" id="UP000281468">
    <property type="component" value="Unassembled WGS sequence"/>
</dbReference>